<dbReference type="KEGG" id="marq:MARGE09_P1655"/>
<evidence type="ECO:0000313" key="3">
    <source>
        <dbReference type="Proteomes" id="UP001320119"/>
    </source>
</evidence>
<dbReference type="InterPro" id="IPR050177">
    <property type="entry name" value="Lipid_A_modif_metabolic_enz"/>
</dbReference>
<accession>A0AAN1WH35</accession>
<dbReference type="Proteomes" id="UP001320119">
    <property type="component" value="Chromosome"/>
</dbReference>
<name>A0AAN1WH35_9GAMM</name>
<dbReference type="SUPFAM" id="SSF51735">
    <property type="entry name" value="NAD(P)-binding Rossmann-fold domains"/>
    <property type="match status" value="1"/>
</dbReference>
<dbReference type="InterPro" id="IPR036291">
    <property type="entry name" value="NAD(P)-bd_dom_sf"/>
</dbReference>
<dbReference type="PANTHER" id="PTHR43245">
    <property type="entry name" value="BIFUNCTIONAL POLYMYXIN RESISTANCE PROTEIN ARNA"/>
    <property type="match status" value="1"/>
</dbReference>
<dbReference type="Gene3D" id="3.40.50.720">
    <property type="entry name" value="NAD(P)-binding Rossmann-like Domain"/>
    <property type="match status" value="1"/>
</dbReference>
<dbReference type="Pfam" id="PF01370">
    <property type="entry name" value="Epimerase"/>
    <property type="match status" value="1"/>
</dbReference>
<proteinExistence type="predicted"/>
<dbReference type="RefSeq" id="WP_236986923.1">
    <property type="nucleotide sequence ID" value="NZ_AP023086.1"/>
</dbReference>
<dbReference type="InterPro" id="IPR001509">
    <property type="entry name" value="Epimerase_deHydtase"/>
</dbReference>
<evidence type="ECO:0000313" key="2">
    <source>
        <dbReference type="EMBL" id="BCD97454.1"/>
    </source>
</evidence>
<organism evidence="2 3">
    <name type="scientific">Marinagarivorans cellulosilyticus</name>
    <dbReference type="NCBI Taxonomy" id="2721545"/>
    <lineage>
        <taxon>Bacteria</taxon>
        <taxon>Pseudomonadati</taxon>
        <taxon>Pseudomonadota</taxon>
        <taxon>Gammaproteobacteria</taxon>
        <taxon>Cellvibrionales</taxon>
        <taxon>Cellvibrionaceae</taxon>
        <taxon>Marinagarivorans</taxon>
    </lineage>
</organism>
<keyword evidence="3" id="KW-1185">Reference proteome</keyword>
<feature type="domain" description="NAD-dependent epimerase/dehydratase" evidence="1">
    <location>
        <begin position="3"/>
        <end position="208"/>
    </location>
</feature>
<reference evidence="2 3" key="1">
    <citation type="journal article" date="2022" name="IScience">
        <title>An ultrasensitive nanofiber-based assay for enzymatic hydrolysis and deep-sea microbial degradation of cellulose.</title>
        <authorList>
            <person name="Tsudome M."/>
            <person name="Tachioka M."/>
            <person name="Miyazaki M."/>
            <person name="Uchimura K."/>
            <person name="Tsuda M."/>
            <person name="Takaki Y."/>
            <person name="Deguchi S."/>
        </authorList>
    </citation>
    <scope>NUCLEOTIDE SEQUENCE [LARGE SCALE GENOMIC DNA]</scope>
    <source>
        <strain evidence="2 3">GE09</strain>
    </source>
</reference>
<dbReference type="EMBL" id="AP023086">
    <property type="protein sequence ID" value="BCD97454.1"/>
    <property type="molecule type" value="Genomic_DNA"/>
</dbReference>
<sequence length="324" mass="36067">MKILFIGGTGNISLSSSQQLVRHGHDLWICNRNTPLAGAHHIACDINNEFDAQQKLQNHHWDVVVNWVGFTAEHALRDIRLFSGHCKQYVFISSASCYQNPGPTLFITEERKLENPHWQYSRDKIAAEEALFFAYQESGFPITIVRPSHTYSTVIPLTIGAWTNYNTIARMKKGLPIVVQGDGTSLWTLTHARDFANGFIGLLGNEAAIGEAVHITSDEVLDWNTIYQQTAAALGTTANIIHLASDTICKITPEETGSLLGDKAVSTLFDNSKIKGLVPEFKAVIPYAEGIKETLAWFEADASRQVIDAKEEKLIERFVKEANR</sequence>
<evidence type="ECO:0000259" key="1">
    <source>
        <dbReference type="Pfam" id="PF01370"/>
    </source>
</evidence>
<gene>
    <name evidence="2" type="ORF">MARGE09_P1655</name>
</gene>
<protein>
    <recommendedName>
        <fullName evidence="1">NAD-dependent epimerase/dehydratase domain-containing protein</fullName>
    </recommendedName>
</protein>
<dbReference type="AlphaFoldDB" id="A0AAN1WH35"/>